<accession>A0A6A5ZBV3</accession>
<dbReference type="GO" id="GO:0008270">
    <property type="term" value="F:zinc ion binding"/>
    <property type="evidence" value="ECO:0007669"/>
    <property type="project" value="InterPro"/>
</dbReference>
<dbReference type="PROSITE" id="PS00463">
    <property type="entry name" value="ZN2_CY6_FUNGAL_1"/>
    <property type="match status" value="1"/>
</dbReference>
<comment type="subcellular location">
    <subcellularLocation>
        <location evidence="1">Nucleus</location>
    </subcellularLocation>
</comment>
<dbReference type="InterPro" id="IPR050815">
    <property type="entry name" value="TF_fung"/>
</dbReference>
<organism evidence="7 8">
    <name type="scientific">Lophiotrema nucula</name>
    <dbReference type="NCBI Taxonomy" id="690887"/>
    <lineage>
        <taxon>Eukaryota</taxon>
        <taxon>Fungi</taxon>
        <taxon>Dikarya</taxon>
        <taxon>Ascomycota</taxon>
        <taxon>Pezizomycotina</taxon>
        <taxon>Dothideomycetes</taxon>
        <taxon>Pleosporomycetidae</taxon>
        <taxon>Pleosporales</taxon>
        <taxon>Lophiotremataceae</taxon>
        <taxon>Lophiotrema</taxon>
    </lineage>
</organism>
<evidence type="ECO:0000313" key="7">
    <source>
        <dbReference type="EMBL" id="KAF2115878.1"/>
    </source>
</evidence>
<dbReference type="PROSITE" id="PS50048">
    <property type="entry name" value="ZN2_CY6_FUNGAL_2"/>
    <property type="match status" value="1"/>
</dbReference>
<evidence type="ECO:0000256" key="4">
    <source>
        <dbReference type="ARBA" id="ARBA00023163"/>
    </source>
</evidence>
<keyword evidence="3" id="KW-0805">Transcription regulation</keyword>
<name>A0A6A5ZBV3_9PLEO</name>
<dbReference type="EMBL" id="ML977322">
    <property type="protein sequence ID" value="KAF2115878.1"/>
    <property type="molecule type" value="Genomic_DNA"/>
</dbReference>
<dbReference type="PANTHER" id="PTHR47338">
    <property type="entry name" value="ZN(II)2CYS6 TRANSCRIPTION FACTOR (EUROFUNG)-RELATED"/>
    <property type="match status" value="1"/>
</dbReference>
<evidence type="ECO:0000256" key="2">
    <source>
        <dbReference type="ARBA" id="ARBA00022723"/>
    </source>
</evidence>
<dbReference type="AlphaFoldDB" id="A0A6A5ZBV3"/>
<keyword evidence="4" id="KW-0804">Transcription</keyword>
<dbReference type="InterPro" id="IPR001138">
    <property type="entry name" value="Zn2Cys6_DnaBD"/>
</dbReference>
<feature type="domain" description="Zn(2)-C6 fungal-type" evidence="6">
    <location>
        <begin position="13"/>
        <end position="43"/>
    </location>
</feature>
<keyword evidence="2" id="KW-0479">Metal-binding</keyword>
<evidence type="ECO:0000256" key="3">
    <source>
        <dbReference type="ARBA" id="ARBA00023015"/>
    </source>
</evidence>
<dbReference type="SUPFAM" id="SSF57701">
    <property type="entry name" value="Zn2/Cys6 DNA-binding domain"/>
    <property type="match status" value="1"/>
</dbReference>
<reference evidence="7" key="1">
    <citation type="journal article" date="2020" name="Stud. Mycol.">
        <title>101 Dothideomycetes genomes: a test case for predicting lifestyles and emergence of pathogens.</title>
        <authorList>
            <person name="Haridas S."/>
            <person name="Albert R."/>
            <person name="Binder M."/>
            <person name="Bloem J."/>
            <person name="Labutti K."/>
            <person name="Salamov A."/>
            <person name="Andreopoulos B."/>
            <person name="Baker S."/>
            <person name="Barry K."/>
            <person name="Bills G."/>
            <person name="Bluhm B."/>
            <person name="Cannon C."/>
            <person name="Castanera R."/>
            <person name="Culley D."/>
            <person name="Daum C."/>
            <person name="Ezra D."/>
            <person name="Gonzalez J."/>
            <person name="Henrissat B."/>
            <person name="Kuo A."/>
            <person name="Liang C."/>
            <person name="Lipzen A."/>
            <person name="Lutzoni F."/>
            <person name="Magnuson J."/>
            <person name="Mondo S."/>
            <person name="Nolan M."/>
            <person name="Ohm R."/>
            <person name="Pangilinan J."/>
            <person name="Park H.-J."/>
            <person name="Ramirez L."/>
            <person name="Alfaro M."/>
            <person name="Sun H."/>
            <person name="Tritt A."/>
            <person name="Yoshinaga Y."/>
            <person name="Zwiers L.-H."/>
            <person name="Turgeon B."/>
            <person name="Goodwin S."/>
            <person name="Spatafora J."/>
            <person name="Crous P."/>
            <person name="Grigoriev I."/>
        </authorList>
    </citation>
    <scope>NUCLEOTIDE SEQUENCE</scope>
    <source>
        <strain evidence="7">CBS 627.86</strain>
    </source>
</reference>
<keyword evidence="5" id="KW-0539">Nucleus</keyword>
<dbReference type="OrthoDB" id="3862662at2759"/>
<dbReference type="Pfam" id="PF00172">
    <property type="entry name" value="Zn_clus"/>
    <property type="match status" value="1"/>
</dbReference>
<evidence type="ECO:0000256" key="1">
    <source>
        <dbReference type="ARBA" id="ARBA00004123"/>
    </source>
</evidence>
<gene>
    <name evidence="7" type="ORF">BDV96DRAFT_59676</name>
</gene>
<evidence type="ECO:0000313" key="8">
    <source>
        <dbReference type="Proteomes" id="UP000799770"/>
    </source>
</evidence>
<dbReference type="CDD" id="cd12148">
    <property type="entry name" value="fungal_TF_MHR"/>
    <property type="match status" value="1"/>
</dbReference>
<sequence>MSIEGRAMIAKKACTRCSKSKKRCDRAIPDCGLCTRFGRRCEYEVSKAPCLGPTPSQSPGSETFLASEPIAPSHLKNAVIHKLEPFTPESAVSAYHQAIEPWFPIASKLQGRVRPTWDETSLDVALLCLSILLLTTCPSSTAKSDGNTSELETLYLHTKSSLALAEGLGFNSFPLVQSRILITLFEVSHGFYPAAFISIGATLGAVDALEVHPTGDALQPHCLDGAVSDEESILIWCGILVLDRYIATESGPRSSLTRSRTAWLHNLLKPALCPTHEPNQDKNSPVSRFARLVEASAMLDKIHSTINSPTSEQTFNMEEVMLTVKTSISLQTLLTEEILAEDHLYSGGLGLCHTALLLAFENGTKVSCSANATENWNSLATTSLICILSTITSTVEVFTMGTRSIDFNYFPPLVTFLVYKAAMITTERLSMKLDTNDELARLRTLRKFLGIVAKRWLSCERYLKLLDEDTTPRMLKAIEQGQGSF</sequence>
<proteinExistence type="predicted"/>
<evidence type="ECO:0000259" key="6">
    <source>
        <dbReference type="PROSITE" id="PS50048"/>
    </source>
</evidence>
<protein>
    <recommendedName>
        <fullName evidence="6">Zn(2)-C6 fungal-type domain-containing protein</fullName>
    </recommendedName>
</protein>
<dbReference type="CDD" id="cd00067">
    <property type="entry name" value="GAL4"/>
    <property type="match status" value="1"/>
</dbReference>
<evidence type="ECO:0000256" key="5">
    <source>
        <dbReference type="ARBA" id="ARBA00023242"/>
    </source>
</evidence>
<dbReference type="GO" id="GO:0000981">
    <property type="term" value="F:DNA-binding transcription factor activity, RNA polymerase II-specific"/>
    <property type="evidence" value="ECO:0007669"/>
    <property type="project" value="InterPro"/>
</dbReference>
<dbReference type="Proteomes" id="UP000799770">
    <property type="component" value="Unassembled WGS sequence"/>
</dbReference>
<dbReference type="SMART" id="SM00066">
    <property type="entry name" value="GAL4"/>
    <property type="match status" value="1"/>
</dbReference>
<dbReference type="PANTHER" id="PTHR47338:SF20">
    <property type="entry name" value="ZN(II)2CYS6 TRANSCRIPTION FACTOR (EUROFUNG)"/>
    <property type="match status" value="1"/>
</dbReference>
<dbReference type="Gene3D" id="4.10.240.10">
    <property type="entry name" value="Zn(2)-C6 fungal-type DNA-binding domain"/>
    <property type="match status" value="1"/>
</dbReference>
<keyword evidence="8" id="KW-1185">Reference proteome</keyword>
<dbReference type="InterPro" id="IPR036864">
    <property type="entry name" value="Zn2-C6_fun-type_DNA-bd_sf"/>
</dbReference>
<dbReference type="GO" id="GO:0005634">
    <property type="term" value="C:nucleus"/>
    <property type="evidence" value="ECO:0007669"/>
    <property type="project" value="UniProtKB-SubCell"/>
</dbReference>